<name>K9VNZ5_9CYAN</name>
<dbReference type="eggNOG" id="COG3391">
    <property type="taxonomic scope" value="Bacteria"/>
</dbReference>
<accession>K9VNZ5</accession>
<evidence type="ECO:0000313" key="3">
    <source>
        <dbReference type="Proteomes" id="UP000010478"/>
    </source>
</evidence>
<evidence type="ECO:0000259" key="1">
    <source>
        <dbReference type="Pfam" id="PF18760"/>
    </source>
</evidence>
<dbReference type="AlphaFoldDB" id="K9VNZ5"/>
<dbReference type="STRING" id="179408.Osc7112_5600"/>
<dbReference type="Proteomes" id="UP000010478">
    <property type="component" value="Chromosome"/>
</dbReference>
<dbReference type="Pfam" id="PF18760">
    <property type="entry name" value="ART-PolyVal"/>
    <property type="match status" value="1"/>
</dbReference>
<dbReference type="InterPro" id="IPR049522">
    <property type="entry name" value="ART-PolyVal_dom"/>
</dbReference>
<proteinExistence type="predicted"/>
<dbReference type="EMBL" id="CP003614">
    <property type="protein sequence ID" value="AFZ09823.1"/>
    <property type="molecule type" value="Genomic_DNA"/>
</dbReference>
<dbReference type="HOGENOM" id="CLU_1957369_0_0_3"/>
<dbReference type="RefSeq" id="WP_015179029.1">
    <property type="nucleotide sequence ID" value="NC_019729.1"/>
</dbReference>
<dbReference type="KEGG" id="oni:Osc7112_5600"/>
<gene>
    <name evidence="2" type="ORF">Osc7112_5600</name>
</gene>
<evidence type="ECO:0000313" key="2">
    <source>
        <dbReference type="EMBL" id="AFZ09823.1"/>
    </source>
</evidence>
<reference evidence="2 3" key="1">
    <citation type="submission" date="2012-05" db="EMBL/GenBank/DDBJ databases">
        <title>Finished chromosome of genome of Oscillatoria sp. PCC 7112.</title>
        <authorList>
            <consortium name="US DOE Joint Genome Institute"/>
            <person name="Gugger M."/>
            <person name="Coursin T."/>
            <person name="Rippka R."/>
            <person name="Tandeau De Marsac N."/>
            <person name="Huntemann M."/>
            <person name="Wei C.-L."/>
            <person name="Han J."/>
            <person name="Detter J.C."/>
            <person name="Han C."/>
            <person name="Tapia R."/>
            <person name="Davenport K."/>
            <person name="Daligault H."/>
            <person name="Erkkila T."/>
            <person name="Gu W."/>
            <person name="Munk A.C.C."/>
            <person name="Teshima H."/>
            <person name="Xu Y."/>
            <person name="Chain P."/>
            <person name="Chen A."/>
            <person name="Krypides N."/>
            <person name="Mavromatis K."/>
            <person name="Markowitz V."/>
            <person name="Szeto E."/>
            <person name="Ivanova N."/>
            <person name="Mikhailova N."/>
            <person name="Ovchinnikova G."/>
            <person name="Pagani I."/>
            <person name="Pati A."/>
            <person name="Goodwin L."/>
            <person name="Peters L."/>
            <person name="Pitluck S."/>
            <person name="Woyke T."/>
            <person name="Kerfeld C."/>
        </authorList>
    </citation>
    <scope>NUCLEOTIDE SEQUENCE [LARGE SCALE GENOMIC DNA]</scope>
    <source>
        <strain evidence="2 3">PCC 7112</strain>
    </source>
</reference>
<sequence>MVSFDQCTNIGVNPARFTRGFLGEGFYLTNREERASDFSSDENGNPRVGPVLKIMLNVKNPKVYQNLDEFDERAANYGLENGLQEPEATVRYVEYLKSQGYDAISTRAPEMMQHHLVFDPKQVVVVED</sequence>
<keyword evidence="3" id="KW-1185">Reference proteome</keyword>
<organism evidence="2 3">
    <name type="scientific">Phormidium nigroviride PCC 7112</name>
    <dbReference type="NCBI Taxonomy" id="179408"/>
    <lineage>
        <taxon>Bacteria</taxon>
        <taxon>Bacillati</taxon>
        <taxon>Cyanobacteriota</taxon>
        <taxon>Cyanophyceae</taxon>
        <taxon>Oscillatoriophycideae</taxon>
        <taxon>Oscillatoriales</taxon>
        <taxon>Oscillatoriaceae</taxon>
        <taxon>Phormidium</taxon>
    </lineage>
</organism>
<protein>
    <recommendedName>
        <fullName evidence="1">ART-PolyVal-like domain-containing protein</fullName>
    </recommendedName>
</protein>
<feature type="domain" description="ART-PolyVal-like" evidence="1">
    <location>
        <begin position="23"/>
        <end position="123"/>
    </location>
</feature>